<gene>
    <name evidence="1" type="ORF">KIPB_015260</name>
</gene>
<reference evidence="1 2" key="1">
    <citation type="journal article" date="2018" name="PLoS ONE">
        <title>The draft genome of Kipferlia bialata reveals reductive genome evolution in fornicate parasites.</title>
        <authorList>
            <person name="Tanifuji G."/>
            <person name="Takabayashi S."/>
            <person name="Kume K."/>
            <person name="Takagi M."/>
            <person name="Nakayama T."/>
            <person name="Kamikawa R."/>
            <person name="Inagaki Y."/>
            <person name="Hashimoto T."/>
        </authorList>
    </citation>
    <scope>NUCLEOTIDE SEQUENCE [LARGE SCALE GENOMIC DNA]</scope>
    <source>
        <strain evidence="1">NY0173</strain>
    </source>
</reference>
<comment type="caution">
    <text evidence="1">The sequence shown here is derived from an EMBL/GenBank/DDBJ whole genome shotgun (WGS) entry which is preliminary data.</text>
</comment>
<name>A0A391NXT2_9EUKA</name>
<sequence length="24" mass="2654">MYCTPLSVRIVLPGNGETLLQFTT</sequence>
<dbReference type="AlphaFoldDB" id="A0A391NXT2"/>
<dbReference type="EMBL" id="BDIP01008415">
    <property type="protein sequence ID" value="GCA64746.1"/>
    <property type="molecule type" value="Genomic_DNA"/>
</dbReference>
<keyword evidence="2" id="KW-1185">Reference proteome</keyword>
<evidence type="ECO:0000313" key="2">
    <source>
        <dbReference type="Proteomes" id="UP000265618"/>
    </source>
</evidence>
<accession>A0A391NXT2</accession>
<dbReference type="Proteomes" id="UP000265618">
    <property type="component" value="Unassembled WGS sequence"/>
</dbReference>
<protein>
    <submittedName>
        <fullName evidence="1">Uncharacterized protein</fullName>
    </submittedName>
</protein>
<proteinExistence type="predicted"/>
<feature type="non-terminal residue" evidence="1">
    <location>
        <position position="24"/>
    </location>
</feature>
<evidence type="ECO:0000313" key="1">
    <source>
        <dbReference type="EMBL" id="GCA64746.1"/>
    </source>
</evidence>
<organism evidence="1 2">
    <name type="scientific">Kipferlia bialata</name>
    <dbReference type="NCBI Taxonomy" id="797122"/>
    <lineage>
        <taxon>Eukaryota</taxon>
        <taxon>Metamonada</taxon>
        <taxon>Carpediemonas-like organisms</taxon>
        <taxon>Kipferlia</taxon>
    </lineage>
</organism>